<keyword evidence="2" id="KW-1185">Reference proteome</keyword>
<reference evidence="1 2" key="1">
    <citation type="submission" date="2014-04" db="EMBL/GenBank/DDBJ databases">
        <authorList>
            <consortium name="DOE Joint Genome Institute"/>
            <person name="Kuo A."/>
            <person name="Martino E."/>
            <person name="Perotto S."/>
            <person name="Kohler A."/>
            <person name="Nagy L.G."/>
            <person name="Floudas D."/>
            <person name="Copeland A."/>
            <person name="Barry K.W."/>
            <person name="Cichocki N."/>
            <person name="Veneault-Fourrey C."/>
            <person name="LaButti K."/>
            <person name="Lindquist E.A."/>
            <person name="Lipzen A."/>
            <person name="Lundell T."/>
            <person name="Morin E."/>
            <person name="Murat C."/>
            <person name="Sun H."/>
            <person name="Tunlid A."/>
            <person name="Henrissat B."/>
            <person name="Grigoriev I.V."/>
            <person name="Hibbett D.S."/>
            <person name="Martin F."/>
            <person name="Nordberg H.P."/>
            <person name="Cantor M.N."/>
            <person name="Hua S.X."/>
        </authorList>
    </citation>
    <scope>NUCLEOTIDE SEQUENCE [LARGE SCALE GENOMIC DNA]</scope>
    <source>
        <strain evidence="1 2">Zn</strain>
    </source>
</reference>
<dbReference type="InParanoid" id="A0A0C3DAF2"/>
<dbReference type="OrthoDB" id="5346621at2759"/>
<evidence type="ECO:0000313" key="2">
    <source>
        <dbReference type="Proteomes" id="UP000054321"/>
    </source>
</evidence>
<dbReference type="Proteomes" id="UP000054321">
    <property type="component" value="Unassembled WGS sequence"/>
</dbReference>
<dbReference type="EMBL" id="KN832870">
    <property type="protein sequence ID" value="KIN08324.1"/>
    <property type="molecule type" value="Genomic_DNA"/>
</dbReference>
<protein>
    <submittedName>
        <fullName evidence="1">Uncharacterized protein</fullName>
    </submittedName>
</protein>
<dbReference type="AlphaFoldDB" id="A0A0C3DAF2"/>
<evidence type="ECO:0000313" key="1">
    <source>
        <dbReference type="EMBL" id="KIN08324.1"/>
    </source>
</evidence>
<sequence>MSRLLLHVPWRCSLTQPVLTTRTGLQRASVPPEAASVLASQSVLPVLIRGLLPRQTCSTMASASRRYVWKGTTADPKYESIVEGKIPRNHKLAKVDEVEFQGWPHYGHDDNRPRAVARLLKNRIRLTSARVYADGEIRYSRQKYNKAQK</sequence>
<proteinExistence type="predicted"/>
<reference evidence="2" key="2">
    <citation type="submission" date="2015-01" db="EMBL/GenBank/DDBJ databases">
        <title>Evolutionary Origins and Diversification of the Mycorrhizal Mutualists.</title>
        <authorList>
            <consortium name="DOE Joint Genome Institute"/>
            <consortium name="Mycorrhizal Genomics Consortium"/>
            <person name="Kohler A."/>
            <person name="Kuo A."/>
            <person name="Nagy L.G."/>
            <person name="Floudas D."/>
            <person name="Copeland A."/>
            <person name="Barry K.W."/>
            <person name="Cichocki N."/>
            <person name="Veneault-Fourrey C."/>
            <person name="LaButti K."/>
            <person name="Lindquist E.A."/>
            <person name="Lipzen A."/>
            <person name="Lundell T."/>
            <person name="Morin E."/>
            <person name="Murat C."/>
            <person name="Riley R."/>
            <person name="Ohm R."/>
            <person name="Sun H."/>
            <person name="Tunlid A."/>
            <person name="Henrissat B."/>
            <person name="Grigoriev I.V."/>
            <person name="Hibbett D.S."/>
            <person name="Martin F."/>
        </authorList>
    </citation>
    <scope>NUCLEOTIDE SEQUENCE [LARGE SCALE GENOMIC DNA]</scope>
    <source>
        <strain evidence="2">Zn</strain>
    </source>
</reference>
<accession>A0A0C3DAF2</accession>
<gene>
    <name evidence="1" type="ORF">OIDMADRAFT_48192</name>
</gene>
<dbReference type="HOGENOM" id="CLU_1750223_0_0_1"/>
<organism evidence="1 2">
    <name type="scientific">Oidiodendron maius (strain Zn)</name>
    <dbReference type="NCBI Taxonomy" id="913774"/>
    <lineage>
        <taxon>Eukaryota</taxon>
        <taxon>Fungi</taxon>
        <taxon>Dikarya</taxon>
        <taxon>Ascomycota</taxon>
        <taxon>Pezizomycotina</taxon>
        <taxon>Leotiomycetes</taxon>
        <taxon>Leotiomycetes incertae sedis</taxon>
        <taxon>Myxotrichaceae</taxon>
        <taxon>Oidiodendron</taxon>
    </lineage>
</organism>
<name>A0A0C3DAF2_OIDMZ</name>